<gene>
    <name evidence="10" type="ORF">DSL72_008916</name>
</gene>
<dbReference type="Pfam" id="PF04909">
    <property type="entry name" value="Amidohydro_2"/>
    <property type="match status" value="1"/>
</dbReference>
<dbReference type="GO" id="GO:0019748">
    <property type="term" value="P:secondary metabolic process"/>
    <property type="evidence" value="ECO:0007669"/>
    <property type="project" value="TreeGrafter"/>
</dbReference>
<keyword evidence="5 8" id="KW-0456">Lyase</keyword>
<dbReference type="InterPro" id="IPR006680">
    <property type="entry name" value="Amidohydro-rel"/>
</dbReference>
<name>A0A8A3PSU2_9HELO</name>
<dbReference type="Proteomes" id="UP000672032">
    <property type="component" value="Chromosome 9"/>
</dbReference>
<feature type="domain" description="Amidohydrolase-related" evidence="9">
    <location>
        <begin position="67"/>
        <end position="370"/>
    </location>
</feature>
<dbReference type="AlphaFoldDB" id="A0A8A3PSU2"/>
<evidence type="ECO:0000256" key="8">
    <source>
        <dbReference type="RuleBase" id="RU366045"/>
    </source>
</evidence>
<dbReference type="GO" id="GO:0005829">
    <property type="term" value="C:cytosol"/>
    <property type="evidence" value="ECO:0007669"/>
    <property type="project" value="TreeGrafter"/>
</dbReference>
<sequence>MSLAAVCIIIIAAILMITCLVFYVNREDVRRFIICHIEEFRLQFITPRSKLIGVSSNMPSSRILEKIDTNHHMLPPVYLEHVKQQPDAPSDLDFPTWSPQISLEFMTRNSISTSILSFTHTTLHDVSICREINIYAHNLSLQHPTKFGFFATLPAITESSLSDVLSSLKFCHEKLHPEGFTLLTSYDGKYLGHELFRPIWQELNRINAVVLIHPIDKLLSPPSPHPSLIPPMVDFTHETSRTAFSLIYSNVLPSCPNVRIILSHAGGTLPYISARVASLTYDEGLSLKTPKQFMKEAKSFYTDWAGSSYHGPVGYTEKWLGPGKTTYGSGFPLVQEKTIVRELGFLESWVDRNEEEGKAVTRETALSLFPRLKHQIQQVHASKKHLTGMVKTSRALSDMEVGELNF</sequence>
<dbReference type="PANTHER" id="PTHR21240:SF29">
    <property type="entry name" value="AMIDOHYDROLASE-RELATED DOMAIN-CONTAINING PROTEIN"/>
    <property type="match status" value="1"/>
</dbReference>
<evidence type="ECO:0000256" key="6">
    <source>
        <dbReference type="ARBA" id="ARBA00036832"/>
    </source>
</evidence>
<keyword evidence="11" id="KW-1185">Reference proteome</keyword>
<keyword evidence="3 8" id="KW-0210">Decarboxylase</keyword>
<dbReference type="InterPro" id="IPR032466">
    <property type="entry name" value="Metal_Hydrolase"/>
</dbReference>
<dbReference type="SUPFAM" id="SSF51556">
    <property type="entry name" value="Metallo-dependent hydrolases"/>
    <property type="match status" value="1"/>
</dbReference>
<evidence type="ECO:0000313" key="10">
    <source>
        <dbReference type="EMBL" id="QSZ37816.1"/>
    </source>
</evidence>
<dbReference type="Gene3D" id="3.20.20.140">
    <property type="entry name" value="Metal-dependent hydrolases"/>
    <property type="match status" value="1"/>
</dbReference>
<dbReference type="EC" id="4.1.1.52" evidence="7"/>
<comment type="similarity">
    <text evidence="1">Belongs to the metallo-dependent hydrolases superfamily. ACMSD family.</text>
</comment>
<keyword evidence="4" id="KW-0862">Zinc</keyword>
<dbReference type="GO" id="GO:0016787">
    <property type="term" value="F:hydrolase activity"/>
    <property type="evidence" value="ECO:0007669"/>
    <property type="project" value="InterPro"/>
</dbReference>
<evidence type="ECO:0000256" key="5">
    <source>
        <dbReference type="ARBA" id="ARBA00023239"/>
    </source>
</evidence>
<evidence type="ECO:0000259" key="9">
    <source>
        <dbReference type="Pfam" id="PF04909"/>
    </source>
</evidence>
<evidence type="ECO:0000256" key="2">
    <source>
        <dbReference type="ARBA" id="ARBA00022723"/>
    </source>
</evidence>
<dbReference type="InterPro" id="IPR032465">
    <property type="entry name" value="ACMSD"/>
</dbReference>
<dbReference type="GO" id="GO:0047596">
    <property type="term" value="F:6-methylsalicylate decarboxylase activity"/>
    <property type="evidence" value="ECO:0007669"/>
    <property type="project" value="UniProtKB-EC"/>
</dbReference>
<evidence type="ECO:0000313" key="11">
    <source>
        <dbReference type="Proteomes" id="UP000672032"/>
    </source>
</evidence>
<dbReference type="PANTHER" id="PTHR21240">
    <property type="entry name" value="2-AMINO-3-CARBOXYLMUCONATE-6-SEMIALDEHYDE DECARBOXYLASE"/>
    <property type="match status" value="1"/>
</dbReference>
<keyword evidence="2" id="KW-0479">Metal-binding</keyword>
<evidence type="ECO:0000256" key="4">
    <source>
        <dbReference type="ARBA" id="ARBA00022833"/>
    </source>
</evidence>
<dbReference type="OrthoDB" id="2832284at2759"/>
<protein>
    <recommendedName>
        <fullName evidence="7">6-methylsalicylate decarboxylase</fullName>
        <ecNumber evidence="7">4.1.1.52</ecNumber>
    </recommendedName>
</protein>
<accession>A0A8A3PSU2</accession>
<comment type="catalytic activity">
    <reaction evidence="6">
        <text>6-methylsalicylate + H(+) = 3-methylphenol + CO2</text>
        <dbReference type="Rhea" id="RHEA:23112"/>
        <dbReference type="ChEBI" id="CHEBI:15378"/>
        <dbReference type="ChEBI" id="CHEBI:16526"/>
        <dbReference type="ChEBI" id="CHEBI:17231"/>
        <dbReference type="ChEBI" id="CHEBI:36658"/>
        <dbReference type="EC" id="4.1.1.52"/>
    </reaction>
    <physiologicalReaction direction="left-to-right" evidence="6">
        <dbReference type="Rhea" id="RHEA:23113"/>
    </physiologicalReaction>
</comment>
<proteinExistence type="inferred from homology"/>
<evidence type="ECO:0000256" key="7">
    <source>
        <dbReference type="ARBA" id="ARBA00038889"/>
    </source>
</evidence>
<dbReference type="EMBL" id="CP063413">
    <property type="protein sequence ID" value="QSZ37816.1"/>
    <property type="molecule type" value="Genomic_DNA"/>
</dbReference>
<evidence type="ECO:0000256" key="3">
    <source>
        <dbReference type="ARBA" id="ARBA00022793"/>
    </source>
</evidence>
<evidence type="ECO:0000256" key="1">
    <source>
        <dbReference type="ARBA" id="ARBA00005871"/>
    </source>
</evidence>
<organism evidence="10 11">
    <name type="scientific">Monilinia vaccinii-corymbosi</name>
    <dbReference type="NCBI Taxonomy" id="61207"/>
    <lineage>
        <taxon>Eukaryota</taxon>
        <taxon>Fungi</taxon>
        <taxon>Dikarya</taxon>
        <taxon>Ascomycota</taxon>
        <taxon>Pezizomycotina</taxon>
        <taxon>Leotiomycetes</taxon>
        <taxon>Helotiales</taxon>
        <taxon>Sclerotiniaceae</taxon>
        <taxon>Monilinia</taxon>
    </lineage>
</organism>
<dbReference type="GO" id="GO:0046872">
    <property type="term" value="F:metal ion binding"/>
    <property type="evidence" value="ECO:0007669"/>
    <property type="project" value="UniProtKB-KW"/>
</dbReference>
<reference evidence="10" key="1">
    <citation type="submission" date="2020-10" db="EMBL/GenBank/DDBJ databases">
        <title>Genome Sequence of Monilinia vaccinii-corymbosi Sheds Light on Mummy Berry Disease Infection of Blueberry and Mating Type.</title>
        <authorList>
            <person name="Yow A.G."/>
            <person name="Zhang Y."/>
            <person name="Bansal K."/>
            <person name="Eacker S.M."/>
            <person name="Sullivan S."/>
            <person name="Liachko I."/>
            <person name="Cubeta M.A."/>
            <person name="Rollins J.A."/>
            <person name="Ashrafi H."/>
        </authorList>
    </citation>
    <scope>NUCLEOTIDE SEQUENCE</scope>
    <source>
        <strain evidence="10">RL-1</strain>
    </source>
</reference>